<name>A0A381PJC8_9ZZZZ</name>
<dbReference type="Gene3D" id="1.10.287.1080">
    <property type="entry name" value="MazG-like"/>
    <property type="match status" value="2"/>
</dbReference>
<reference evidence="2" key="1">
    <citation type="submission" date="2018-05" db="EMBL/GenBank/DDBJ databases">
        <authorList>
            <person name="Lanie J.A."/>
            <person name="Ng W.-L."/>
            <person name="Kazmierczak K.M."/>
            <person name="Andrzejewski T.M."/>
            <person name="Davidsen T.M."/>
            <person name="Wayne K.J."/>
            <person name="Tettelin H."/>
            <person name="Glass J.I."/>
            <person name="Rusch D."/>
            <person name="Podicherti R."/>
            <person name="Tsui H.-C.T."/>
            <person name="Winkler M.E."/>
        </authorList>
    </citation>
    <scope>NUCLEOTIDE SEQUENCE</scope>
</reference>
<dbReference type="SUPFAM" id="SSF101386">
    <property type="entry name" value="all-alpha NTP pyrophosphatases"/>
    <property type="match status" value="2"/>
</dbReference>
<sequence>VAESIMDNSSSSLKEELGDLLLHVVFQAVLAEEKDEFSINNVIVSINKKLIKRHPHVFDKDLLSKDVKSIKKNWELNKKNEKNRNSILDGIPKSLPSLMASERLQDKAASVGFEWENYQDVINKIYEELEELKLGIKDNNQKNIEEELGDILIGVVNLSRFLNVSAEVAMQKANKKFYKRFTTMEKFITKDKKEIDKLSLSELDTYWEKVKDEE</sequence>
<dbReference type="InterPro" id="IPR011551">
    <property type="entry name" value="NTP_PyrPHydrolase_MazG"/>
</dbReference>
<dbReference type="NCBIfam" id="TIGR00444">
    <property type="entry name" value="mazG"/>
    <property type="match status" value="1"/>
</dbReference>
<gene>
    <name evidence="2" type="ORF">METZ01_LOCUS19970</name>
</gene>
<dbReference type="EMBL" id="UINC01001003">
    <property type="protein sequence ID" value="SUZ67116.1"/>
    <property type="molecule type" value="Genomic_DNA"/>
</dbReference>
<dbReference type="GO" id="GO:0046047">
    <property type="term" value="P:TTP catabolic process"/>
    <property type="evidence" value="ECO:0007669"/>
    <property type="project" value="TreeGrafter"/>
</dbReference>
<dbReference type="CDD" id="cd11529">
    <property type="entry name" value="NTP-PPase_MazG_Cterm"/>
    <property type="match status" value="1"/>
</dbReference>
<dbReference type="PANTHER" id="PTHR30522:SF0">
    <property type="entry name" value="NUCLEOSIDE TRIPHOSPHATE PYROPHOSPHOHYDROLASE"/>
    <property type="match status" value="1"/>
</dbReference>
<protein>
    <recommendedName>
        <fullName evidence="1">NTP pyrophosphohydrolase MazG-like domain-containing protein</fullName>
    </recommendedName>
</protein>
<feature type="domain" description="NTP pyrophosphohydrolase MazG-like" evidence="1">
    <location>
        <begin position="1"/>
        <end position="58"/>
    </location>
</feature>
<dbReference type="Pfam" id="PF03819">
    <property type="entry name" value="MazG"/>
    <property type="match status" value="2"/>
</dbReference>
<dbReference type="GO" id="GO:0046061">
    <property type="term" value="P:dATP catabolic process"/>
    <property type="evidence" value="ECO:0007669"/>
    <property type="project" value="TreeGrafter"/>
</dbReference>
<dbReference type="PANTHER" id="PTHR30522">
    <property type="entry name" value="NUCLEOSIDE TRIPHOSPHATE PYROPHOSPHOHYDROLASE"/>
    <property type="match status" value="1"/>
</dbReference>
<dbReference type="InterPro" id="IPR048011">
    <property type="entry name" value="NTP-PPase_MazG-like_C"/>
</dbReference>
<accession>A0A381PJC8</accession>
<evidence type="ECO:0000259" key="1">
    <source>
        <dbReference type="Pfam" id="PF03819"/>
    </source>
</evidence>
<dbReference type="GO" id="GO:0047429">
    <property type="term" value="F:nucleoside triphosphate diphosphatase activity"/>
    <property type="evidence" value="ECO:0007669"/>
    <property type="project" value="InterPro"/>
</dbReference>
<feature type="non-terminal residue" evidence="2">
    <location>
        <position position="1"/>
    </location>
</feature>
<dbReference type="GO" id="GO:0006203">
    <property type="term" value="P:dGTP catabolic process"/>
    <property type="evidence" value="ECO:0007669"/>
    <property type="project" value="TreeGrafter"/>
</dbReference>
<dbReference type="GO" id="GO:0046076">
    <property type="term" value="P:dTTP catabolic process"/>
    <property type="evidence" value="ECO:0007669"/>
    <property type="project" value="TreeGrafter"/>
</dbReference>
<dbReference type="NCBIfam" id="NF007113">
    <property type="entry name" value="PRK09562.1"/>
    <property type="match status" value="1"/>
</dbReference>
<organism evidence="2">
    <name type="scientific">marine metagenome</name>
    <dbReference type="NCBI Taxonomy" id="408172"/>
    <lineage>
        <taxon>unclassified sequences</taxon>
        <taxon>metagenomes</taxon>
        <taxon>ecological metagenomes</taxon>
    </lineage>
</organism>
<dbReference type="AlphaFoldDB" id="A0A381PJC8"/>
<dbReference type="GO" id="GO:0046052">
    <property type="term" value="P:UTP catabolic process"/>
    <property type="evidence" value="ECO:0007669"/>
    <property type="project" value="TreeGrafter"/>
</dbReference>
<proteinExistence type="predicted"/>
<dbReference type="FunFam" id="1.10.287.1080:FF:000003">
    <property type="entry name" value="Nucleoside triphosphate pyrophosphohydrolase"/>
    <property type="match status" value="1"/>
</dbReference>
<evidence type="ECO:0000313" key="2">
    <source>
        <dbReference type="EMBL" id="SUZ67116.1"/>
    </source>
</evidence>
<dbReference type="GO" id="GO:0046081">
    <property type="term" value="P:dUTP catabolic process"/>
    <property type="evidence" value="ECO:0007669"/>
    <property type="project" value="TreeGrafter"/>
</dbReference>
<feature type="domain" description="NTP pyrophosphohydrolase MazG-like" evidence="1">
    <location>
        <begin position="119"/>
        <end position="180"/>
    </location>
</feature>
<dbReference type="InterPro" id="IPR004518">
    <property type="entry name" value="MazG-like_dom"/>
</dbReference>